<evidence type="ECO:0000313" key="2">
    <source>
        <dbReference type="EMBL" id="CEK57178.1"/>
    </source>
</evidence>
<feature type="compositionally biased region" description="Polar residues" evidence="1">
    <location>
        <begin position="13"/>
        <end position="22"/>
    </location>
</feature>
<protein>
    <submittedName>
        <fullName evidence="2">Uncharacterized protein</fullName>
    </submittedName>
</protein>
<dbReference type="AlphaFoldDB" id="A0A0B6YLR9"/>
<feature type="region of interest" description="Disordered" evidence="1">
    <location>
        <begin position="49"/>
        <end position="70"/>
    </location>
</feature>
<reference evidence="2" key="1">
    <citation type="submission" date="2014-12" db="EMBL/GenBank/DDBJ databases">
        <title>Insight into the proteome of Arion vulgaris.</title>
        <authorList>
            <person name="Aradska J."/>
            <person name="Bulat T."/>
            <person name="Smidak R."/>
            <person name="Sarate P."/>
            <person name="Gangsoo J."/>
            <person name="Sialana F."/>
            <person name="Bilban M."/>
            <person name="Lubec G."/>
        </authorList>
    </citation>
    <scope>NUCLEOTIDE SEQUENCE</scope>
    <source>
        <tissue evidence="2">Skin</tissue>
    </source>
</reference>
<feature type="non-terminal residue" evidence="2">
    <location>
        <position position="1"/>
    </location>
</feature>
<name>A0A0B6YLR9_9EUPU</name>
<dbReference type="EMBL" id="HACG01010313">
    <property type="protein sequence ID" value="CEK57178.1"/>
    <property type="molecule type" value="Transcribed_RNA"/>
</dbReference>
<accession>A0A0B6YLR9</accession>
<proteinExistence type="predicted"/>
<feature type="region of interest" description="Disordered" evidence="1">
    <location>
        <begin position="1"/>
        <end position="27"/>
    </location>
</feature>
<organism evidence="2">
    <name type="scientific">Arion vulgaris</name>
    <dbReference type="NCBI Taxonomy" id="1028688"/>
    <lineage>
        <taxon>Eukaryota</taxon>
        <taxon>Metazoa</taxon>
        <taxon>Spiralia</taxon>
        <taxon>Lophotrochozoa</taxon>
        <taxon>Mollusca</taxon>
        <taxon>Gastropoda</taxon>
        <taxon>Heterobranchia</taxon>
        <taxon>Euthyneura</taxon>
        <taxon>Panpulmonata</taxon>
        <taxon>Eupulmonata</taxon>
        <taxon>Stylommatophora</taxon>
        <taxon>Helicina</taxon>
        <taxon>Arionoidea</taxon>
        <taxon>Arionidae</taxon>
        <taxon>Arion</taxon>
    </lineage>
</organism>
<gene>
    <name evidence="2" type="primary">ORF29474</name>
</gene>
<sequence length="70" mass="7625">LDSYSGAVGGVAVNSSHRSGLSTKEEQQQVDSLGILSDWVNENHYYTQRSRNLSQSSASLPIKVTTENVQ</sequence>
<feature type="non-terminal residue" evidence="2">
    <location>
        <position position="70"/>
    </location>
</feature>
<evidence type="ECO:0000256" key="1">
    <source>
        <dbReference type="SAM" id="MobiDB-lite"/>
    </source>
</evidence>